<evidence type="ECO:0008006" key="4">
    <source>
        <dbReference type="Google" id="ProtNLM"/>
    </source>
</evidence>
<evidence type="ECO:0000313" key="2">
    <source>
        <dbReference type="EMBL" id="BCI52154.1"/>
    </source>
</evidence>
<dbReference type="Pfam" id="PF20060">
    <property type="entry name" value="DUF6459"/>
    <property type="match status" value="1"/>
</dbReference>
<dbReference type="AlphaFoldDB" id="A0A6S6P063"/>
<dbReference type="InterPro" id="IPR045596">
    <property type="entry name" value="DUF6459"/>
</dbReference>
<protein>
    <recommendedName>
        <fullName evidence="4">Alanine, arginine and proline rich protein</fullName>
    </recommendedName>
</protein>
<dbReference type="EMBL" id="AP023287">
    <property type="protein sequence ID" value="BCI52154.1"/>
    <property type="molecule type" value="Genomic_DNA"/>
</dbReference>
<feature type="region of interest" description="Disordered" evidence="1">
    <location>
        <begin position="1"/>
        <end position="52"/>
    </location>
</feature>
<proteinExistence type="predicted"/>
<evidence type="ECO:0000313" key="3">
    <source>
        <dbReference type="Proteomes" id="UP000515734"/>
    </source>
</evidence>
<accession>A0A6S6P063</accession>
<gene>
    <name evidence="2" type="ORF">NIIDNTM18_14320</name>
</gene>
<name>A0A6S6P063_9MYCO</name>
<feature type="compositionally biased region" description="Polar residues" evidence="1">
    <location>
        <begin position="1"/>
        <end position="10"/>
    </location>
</feature>
<sequence>MPSLESAVTQSSSSSPADAGRPSFTSPVIDYEPAPAGLPGTACPPPTSAALHRRTPRMLRPAARAGAEPAAPRAAAVFADLALRRVLEVLDRRRPLTHLKPVLAPPLLDTVGTLCRSRYGDPATLRRMRLHSAGPSAAEVSATYTRGERVRAIAARVETTGDGRWRVVALQIG</sequence>
<reference evidence="2 3" key="1">
    <citation type="submission" date="2020-07" db="EMBL/GenBank/DDBJ databases">
        <title>Complete genome sequence of Mycolicibacterium litorale like strain isolated from cardiac implantable electronic device infection.</title>
        <authorList>
            <person name="Fukano H."/>
            <person name="Miyama H."/>
            <person name="Hoshino Y."/>
        </authorList>
    </citation>
    <scope>NUCLEOTIDE SEQUENCE [LARGE SCALE GENOMIC DNA]</scope>
    <source>
        <strain evidence="2 3">NIIDNTM18</strain>
    </source>
</reference>
<organism evidence="2 3">
    <name type="scientific">Mycolicibacterium litorale</name>
    <dbReference type="NCBI Taxonomy" id="758802"/>
    <lineage>
        <taxon>Bacteria</taxon>
        <taxon>Bacillati</taxon>
        <taxon>Actinomycetota</taxon>
        <taxon>Actinomycetes</taxon>
        <taxon>Mycobacteriales</taxon>
        <taxon>Mycobacteriaceae</taxon>
        <taxon>Mycolicibacterium</taxon>
    </lineage>
</organism>
<dbReference type="Proteomes" id="UP000515734">
    <property type="component" value="Chromosome"/>
</dbReference>
<evidence type="ECO:0000256" key="1">
    <source>
        <dbReference type="SAM" id="MobiDB-lite"/>
    </source>
</evidence>